<dbReference type="EMBL" id="JALJOU010000053">
    <property type="protein sequence ID" value="KAK9828059.1"/>
    <property type="molecule type" value="Genomic_DNA"/>
</dbReference>
<dbReference type="PANTHER" id="PTHR36338:SF1">
    <property type="entry name" value="OS02G0495900 PROTEIN"/>
    <property type="match status" value="1"/>
</dbReference>
<comment type="caution">
    <text evidence="3">The sequence shown here is derived from an EMBL/GenBank/DDBJ whole genome shotgun (WGS) entry which is preliminary data.</text>
</comment>
<dbReference type="Proteomes" id="UP001445335">
    <property type="component" value="Unassembled WGS sequence"/>
</dbReference>
<protein>
    <submittedName>
        <fullName evidence="3">Uncharacterized protein</fullName>
    </submittedName>
</protein>
<sequence>MASWYERSSTWRKIVAVTKRSPAAMAAFTVACFGVPYVVGKGVMWAANPREDSELERMLRERATLDHKMLAKANRERLAVLLEESRGGTGGNERYAASLRGESLGTHSRGTTVGAKVIGHGNAAAPPPADSPR</sequence>
<accession>A0AAW1R2U3</accession>
<keyword evidence="2" id="KW-0812">Transmembrane</keyword>
<organism evidence="3 4">
    <name type="scientific">Elliptochloris bilobata</name>
    <dbReference type="NCBI Taxonomy" id="381761"/>
    <lineage>
        <taxon>Eukaryota</taxon>
        <taxon>Viridiplantae</taxon>
        <taxon>Chlorophyta</taxon>
        <taxon>core chlorophytes</taxon>
        <taxon>Trebouxiophyceae</taxon>
        <taxon>Trebouxiophyceae incertae sedis</taxon>
        <taxon>Elliptochloris clade</taxon>
        <taxon>Elliptochloris</taxon>
    </lineage>
</organism>
<dbReference type="PROSITE" id="PS51257">
    <property type="entry name" value="PROKAR_LIPOPROTEIN"/>
    <property type="match status" value="1"/>
</dbReference>
<keyword evidence="2" id="KW-0472">Membrane</keyword>
<gene>
    <name evidence="3" type="ORF">WJX81_006544</name>
</gene>
<dbReference type="PANTHER" id="PTHR36338">
    <property type="entry name" value="OS02G0495900 PROTEIN"/>
    <property type="match status" value="1"/>
</dbReference>
<dbReference type="AlphaFoldDB" id="A0AAW1R2U3"/>
<name>A0AAW1R2U3_9CHLO</name>
<feature type="region of interest" description="Disordered" evidence="1">
    <location>
        <begin position="100"/>
        <end position="133"/>
    </location>
</feature>
<evidence type="ECO:0000256" key="1">
    <source>
        <dbReference type="SAM" id="MobiDB-lite"/>
    </source>
</evidence>
<evidence type="ECO:0000256" key="2">
    <source>
        <dbReference type="SAM" id="Phobius"/>
    </source>
</evidence>
<evidence type="ECO:0000313" key="4">
    <source>
        <dbReference type="Proteomes" id="UP001445335"/>
    </source>
</evidence>
<evidence type="ECO:0000313" key="3">
    <source>
        <dbReference type="EMBL" id="KAK9828059.1"/>
    </source>
</evidence>
<proteinExistence type="predicted"/>
<keyword evidence="2" id="KW-1133">Transmembrane helix</keyword>
<feature type="transmembrane region" description="Helical" evidence="2">
    <location>
        <begin position="21"/>
        <end position="39"/>
    </location>
</feature>
<reference evidence="3 4" key="1">
    <citation type="journal article" date="2024" name="Nat. Commun.">
        <title>Phylogenomics reveals the evolutionary origins of lichenization in chlorophyte algae.</title>
        <authorList>
            <person name="Puginier C."/>
            <person name="Libourel C."/>
            <person name="Otte J."/>
            <person name="Skaloud P."/>
            <person name="Haon M."/>
            <person name="Grisel S."/>
            <person name="Petersen M."/>
            <person name="Berrin J.G."/>
            <person name="Delaux P.M."/>
            <person name="Dal Grande F."/>
            <person name="Keller J."/>
        </authorList>
    </citation>
    <scope>NUCLEOTIDE SEQUENCE [LARGE SCALE GENOMIC DNA]</scope>
    <source>
        <strain evidence="3 4">SAG 245.80</strain>
    </source>
</reference>
<keyword evidence="4" id="KW-1185">Reference proteome</keyword>